<accession>A0ABR7AYF4</accession>
<proteinExistence type="predicted"/>
<evidence type="ECO:0000313" key="1">
    <source>
        <dbReference type="EMBL" id="MBC3949969.1"/>
    </source>
</evidence>
<protein>
    <submittedName>
        <fullName evidence="1">Uncharacterized protein</fullName>
    </submittedName>
</protein>
<sequence length="234" mass="26590">MNINSAGIVSNLCSWVPGKVKEMRPTTQVDTLVEGKTNSVEKAVLAPGEKAPEKVDDIEHYVYEEAPWLKLSFDDPIMEMCKDGIYLLGIVSESSGKLTKINSAFEEFSEHIKDLRPDIASSNYSFTLDENANIKILDGRQPLSEADKLWLTDEINKFKDFRNTVHAHSKALMAVVDHTKNFGGKYNLNRHNFQSVIDYKDILNISQYDFYKRALDLVKSHAPMRSEPRINTYA</sequence>
<dbReference type="RefSeq" id="WP_187521223.1">
    <property type="nucleotide sequence ID" value="NZ_JACONW010000032.1"/>
</dbReference>
<evidence type="ECO:0000313" key="2">
    <source>
        <dbReference type="Proteomes" id="UP000651852"/>
    </source>
</evidence>
<organism evidence="1 2">
    <name type="scientific">Pseudomonas folii</name>
    <dbReference type="NCBI Taxonomy" id="2762593"/>
    <lineage>
        <taxon>Bacteria</taxon>
        <taxon>Pseudomonadati</taxon>
        <taxon>Pseudomonadota</taxon>
        <taxon>Gammaproteobacteria</taxon>
        <taxon>Pseudomonadales</taxon>
        <taxon>Pseudomonadaceae</taxon>
        <taxon>Pseudomonas</taxon>
    </lineage>
</organism>
<reference evidence="1 2" key="1">
    <citation type="submission" date="2020-08" db="EMBL/GenBank/DDBJ databases">
        <title>Putative novel bacterial strains isolated from necrotic wheat leaf tissues caused by Xanthomonas translucens.</title>
        <authorList>
            <person name="Tambong J.T."/>
        </authorList>
    </citation>
    <scope>NUCLEOTIDE SEQUENCE [LARGE SCALE GENOMIC DNA]</scope>
    <source>
        <strain evidence="1 2">DOAB 1069</strain>
    </source>
</reference>
<comment type="caution">
    <text evidence="1">The sequence shown here is derived from an EMBL/GenBank/DDBJ whole genome shotgun (WGS) entry which is preliminary data.</text>
</comment>
<dbReference type="Proteomes" id="UP000651852">
    <property type="component" value="Unassembled WGS sequence"/>
</dbReference>
<name>A0ABR7AYF4_9PSED</name>
<dbReference type="EMBL" id="JACONW010000032">
    <property type="protein sequence ID" value="MBC3949969.1"/>
    <property type="molecule type" value="Genomic_DNA"/>
</dbReference>
<keyword evidence="2" id="KW-1185">Reference proteome</keyword>
<gene>
    <name evidence="1" type="ORF">H8S59_09325</name>
</gene>